<dbReference type="InterPro" id="IPR050891">
    <property type="entry name" value="TatD-type_Hydrolase"/>
</dbReference>
<dbReference type="InterPro" id="IPR001130">
    <property type="entry name" value="TatD-like"/>
</dbReference>
<organism evidence="6 7">
    <name type="scientific">Chaetoceros tenuissimus</name>
    <dbReference type="NCBI Taxonomy" id="426638"/>
    <lineage>
        <taxon>Eukaryota</taxon>
        <taxon>Sar</taxon>
        <taxon>Stramenopiles</taxon>
        <taxon>Ochrophyta</taxon>
        <taxon>Bacillariophyta</taxon>
        <taxon>Coscinodiscophyceae</taxon>
        <taxon>Chaetocerotophycidae</taxon>
        <taxon>Chaetocerotales</taxon>
        <taxon>Chaetocerotaceae</taxon>
        <taxon>Chaetoceros</taxon>
    </lineage>
</organism>
<protein>
    <submittedName>
        <fullName evidence="6">Uncharacterized protein</fullName>
    </submittedName>
</protein>
<dbReference type="AlphaFoldDB" id="A0AAD3CQW7"/>
<evidence type="ECO:0000256" key="1">
    <source>
        <dbReference type="ARBA" id="ARBA00009275"/>
    </source>
</evidence>
<dbReference type="InterPro" id="IPR018228">
    <property type="entry name" value="DNase_TatD-rel_CS"/>
</dbReference>
<evidence type="ECO:0000313" key="6">
    <source>
        <dbReference type="EMBL" id="GFH49169.1"/>
    </source>
</evidence>
<evidence type="ECO:0000313" key="7">
    <source>
        <dbReference type="Proteomes" id="UP001054902"/>
    </source>
</evidence>
<dbReference type="InterPro" id="IPR032466">
    <property type="entry name" value="Metal_Hydrolase"/>
</dbReference>
<dbReference type="PANTHER" id="PTHR10060">
    <property type="entry name" value="TATD FAMILY DEOXYRIBONUCLEASE"/>
    <property type="match status" value="1"/>
</dbReference>
<dbReference type="Gene3D" id="3.20.20.140">
    <property type="entry name" value="Metal-dependent hydrolases"/>
    <property type="match status" value="1"/>
</dbReference>
<dbReference type="GO" id="GO:0008296">
    <property type="term" value="F:3'-5'-DNA exonuclease activity"/>
    <property type="evidence" value="ECO:0007669"/>
    <property type="project" value="TreeGrafter"/>
</dbReference>
<accession>A0AAD3CQW7</accession>
<keyword evidence="3 5" id="KW-0479">Metal-binding</keyword>
<dbReference type="SUPFAM" id="SSF51556">
    <property type="entry name" value="Metallo-dependent hydrolases"/>
    <property type="match status" value="1"/>
</dbReference>
<dbReference type="Pfam" id="PF01026">
    <property type="entry name" value="TatD_DNase"/>
    <property type="match status" value="1"/>
</dbReference>
<feature type="binding site" evidence="5">
    <location>
        <position position="164"/>
    </location>
    <ligand>
        <name>a divalent metal cation</name>
        <dbReference type="ChEBI" id="CHEBI:60240"/>
        <label>2</label>
    </ligand>
</feature>
<comment type="caution">
    <text evidence="6">The sequence shown here is derived from an EMBL/GenBank/DDBJ whole genome shotgun (WGS) entry which is preliminary data.</text>
</comment>
<dbReference type="Proteomes" id="UP001054902">
    <property type="component" value="Unassembled WGS sequence"/>
</dbReference>
<keyword evidence="7" id="KW-1185">Reference proteome</keyword>
<dbReference type="EMBL" id="BLLK01000032">
    <property type="protein sequence ID" value="GFH49169.1"/>
    <property type="molecule type" value="Genomic_DNA"/>
</dbReference>
<evidence type="ECO:0000256" key="2">
    <source>
        <dbReference type="ARBA" id="ARBA00022722"/>
    </source>
</evidence>
<name>A0AAD3CQW7_9STRA</name>
<dbReference type="GO" id="GO:0005829">
    <property type="term" value="C:cytosol"/>
    <property type="evidence" value="ECO:0007669"/>
    <property type="project" value="TreeGrafter"/>
</dbReference>
<dbReference type="PIRSF" id="PIRSF005902">
    <property type="entry name" value="DNase_TatD"/>
    <property type="match status" value="1"/>
</dbReference>
<dbReference type="PROSITE" id="PS01090">
    <property type="entry name" value="TATD_2"/>
    <property type="match status" value="1"/>
</dbReference>
<feature type="binding site" evidence="5">
    <location>
        <position position="241"/>
    </location>
    <ligand>
        <name>a divalent metal cation</name>
        <dbReference type="ChEBI" id="CHEBI:60240"/>
        <label>1</label>
    </ligand>
</feature>
<feature type="binding site" evidence="5">
    <location>
        <position position="124"/>
    </location>
    <ligand>
        <name>a divalent metal cation</name>
        <dbReference type="ChEBI" id="CHEBI:60240"/>
        <label>1</label>
    </ligand>
</feature>
<keyword evidence="2" id="KW-0540">Nuclease</keyword>
<gene>
    <name evidence="6" type="ORF">CTEN210_05645</name>
</gene>
<reference evidence="6 7" key="1">
    <citation type="journal article" date="2021" name="Sci. Rep.">
        <title>The genome of the diatom Chaetoceros tenuissimus carries an ancient integrated fragment of an extant virus.</title>
        <authorList>
            <person name="Hongo Y."/>
            <person name="Kimura K."/>
            <person name="Takaki Y."/>
            <person name="Yoshida Y."/>
            <person name="Baba S."/>
            <person name="Kobayashi G."/>
            <person name="Nagasaki K."/>
            <person name="Hano T."/>
            <person name="Tomaru Y."/>
        </authorList>
    </citation>
    <scope>NUCLEOTIDE SEQUENCE [LARGE SCALE GENOMIC DNA]</scope>
    <source>
        <strain evidence="6 7">NIES-3715</strain>
    </source>
</reference>
<feature type="binding site" evidence="5">
    <location>
        <position position="193"/>
    </location>
    <ligand>
        <name>a divalent metal cation</name>
        <dbReference type="ChEBI" id="CHEBI:60240"/>
        <label>2</label>
    </ligand>
</feature>
<evidence type="ECO:0000256" key="4">
    <source>
        <dbReference type="ARBA" id="ARBA00022801"/>
    </source>
</evidence>
<keyword evidence="4" id="KW-0378">Hydrolase</keyword>
<dbReference type="PROSITE" id="PS01091">
    <property type="entry name" value="TATD_3"/>
    <property type="match status" value="1"/>
</dbReference>
<dbReference type="CDD" id="cd01310">
    <property type="entry name" value="TatD_DNAse"/>
    <property type="match status" value="1"/>
</dbReference>
<dbReference type="GO" id="GO:0046872">
    <property type="term" value="F:metal ion binding"/>
    <property type="evidence" value="ECO:0007669"/>
    <property type="project" value="UniProtKB-KW"/>
</dbReference>
<sequence>MSSTTEDKSLCSYVDIGANLLDEMYQGSYRGKQRHDADLDLVLHRAWENNLDKIIITAGTLEESKKALELAKSDKRLFCTAGVHPTRCSQEFGDSEESWSIYIDSLRNVIKEGLQEGSLAALGELGLDYARLEFCGKETQKKGLIKQLELAKEEEMKDLPLFLHNRETGEDLLNILKEHYFTDGVERAGGVVHSFDDSIELAMKFIDLGLYIGINGCSLKTEDNLQVVKEIPMDKLLIETDCPWCDIRATHAGSQYVTTKFEQKTEKKYEAGLCVKNRYEPCHIVQVCQVVSGVKGVTAEEVANASRNNAYKLFGRLNR</sequence>
<evidence type="ECO:0000256" key="5">
    <source>
        <dbReference type="PIRSR" id="PIRSR005902-1"/>
    </source>
</evidence>
<dbReference type="PANTHER" id="PTHR10060:SF15">
    <property type="entry name" value="DEOXYRIBONUCLEASE TATDN1"/>
    <property type="match status" value="1"/>
</dbReference>
<comment type="similarity">
    <text evidence="1">Belongs to the metallo-dependent hydrolases superfamily. TatD-type hydrolase family.</text>
</comment>
<evidence type="ECO:0000256" key="3">
    <source>
        <dbReference type="ARBA" id="ARBA00022723"/>
    </source>
</evidence>
<proteinExistence type="inferred from homology"/>